<sequence>MATLAELTKMRAGLFAARMNGARAFHDANGERVEFKSDNEMAKALAALDAEIAAASGAAKPRVLTFTTSKGT</sequence>
<organism evidence="1 2">
    <name type="scientific">Seohaeicola nanhaiensis</name>
    <dbReference type="NCBI Taxonomy" id="1387282"/>
    <lineage>
        <taxon>Bacteria</taxon>
        <taxon>Pseudomonadati</taxon>
        <taxon>Pseudomonadota</taxon>
        <taxon>Alphaproteobacteria</taxon>
        <taxon>Rhodobacterales</taxon>
        <taxon>Roseobacteraceae</taxon>
        <taxon>Seohaeicola</taxon>
    </lineage>
</organism>
<comment type="caution">
    <text evidence="1">The sequence shown here is derived from an EMBL/GenBank/DDBJ whole genome shotgun (WGS) entry which is preliminary data.</text>
</comment>
<accession>A0ABV9KAX8</accession>
<evidence type="ECO:0000313" key="2">
    <source>
        <dbReference type="Proteomes" id="UP001595973"/>
    </source>
</evidence>
<proteinExistence type="predicted"/>
<reference evidence="2" key="1">
    <citation type="journal article" date="2019" name="Int. J. Syst. Evol. Microbiol.">
        <title>The Global Catalogue of Microorganisms (GCM) 10K type strain sequencing project: providing services to taxonomists for standard genome sequencing and annotation.</title>
        <authorList>
            <consortium name="The Broad Institute Genomics Platform"/>
            <consortium name="The Broad Institute Genome Sequencing Center for Infectious Disease"/>
            <person name="Wu L."/>
            <person name="Ma J."/>
        </authorList>
    </citation>
    <scope>NUCLEOTIDE SEQUENCE [LARGE SCALE GENOMIC DNA]</scope>
    <source>
        <strain evidence="2">CGMCC 4.7283</strain>
    </source>
</reference>
<evidence type="ECO:0000313" key="1">
    <source>
        <dbReference type="EMBL" id="MFC4667121.1"/>
    </source>
</evidence>
<keyword evidence="2" id="KW-1185">Reference proteome</keyword>
<gene>
    <name evidence="1" type="ORF">ACFO5X_01025</name>
</gene>
<protein>
    <submittedName>
        <fullName evidence="1">Phage head-tail joining protein</fullName>
    </submittedName>
</protein>
<name>A0ABV9KAX8_9RHOB</name>
<dbReference type="NCBIfam" id="NF047331">
    <property type="entry name" value="phage_HTJ"/>
    <property type="match status" value="1"/>
</dbReference>
<dbReference type="RefSeq" id="WP_380715051.1">
    <property type="nucleotide sequence ID" value="NZ_JBHSGI010000002.1"/>
</dbReference>
<dbReference type="Proteomes" id="UP001595973">
    <property type="component" value="Unassembled WGS sequence"/>
</dbReference>
<dbReference type="EMBL" id="JBHSGI010000002">
    <property type="protein sequence ID" value="MFC4667121.1"/>
    <property type="molecule type" value="Genomic_DNA"/>
</dbReference>